<dbReference type="InterPro" id="IPR036844">
    <property type="entry name" value="Hint_dom_sf"/>
</dbReference>
<feature type="domain" description="Hedgehog/Intein (Hint)" evidence="2">
    <location>
        <begin position="39"/>
        <end position="185"/>
    </location>
</feature>
<proteinExistence type="predicted"/>
<feature type="compositionally biased region" description="Basic and acidic residues" evidence="1">
    <location>
        <begin position="16"/>
        <end position="27"/>
    </location>
</feature>
<dbReference type="Gene3D" id="2.170.16.10">
    <property type="entry name" value="Hedgehog/Intein (Hint) domain"/>
    <property type="match status" value="1"/>
</dbReference>
<dbReference type="SUPFAM" id="SSF51294">
    <property type="entry name" value="Hedgehog/intein (Hint) domain"/>
    <property type="match status" value="1"/>
</dbReference>
<dbReference type="RefSeq" id="WP_051487465.1">
    <property type="nucleotide sequence ID" value="NZ_AQQW01000003.1"/>
</dbReference>
<evidence type="ECO:0000313" key="4">
    <source>
        <dbReference type="Proteomes" id="UP000019063"/>
    </source>
</evidence>
<gene>
    <name evidence="3" type="ORF">ATO8_06786</name>
</gene>
<keyword evidence="4" id="KW-1185">Reference proteome</keyword>
<evidence type="ECO:0000256" key="1">
    <source>
        <dbReference type="SAM" id="MobiDB-lite"/>
    </source>
</evidence>
<organism evidence="3 4">
    <name type="scientific">Roseivivax marinus</name>
    <dbReference type="NCBI Taxonomy" id="1379903"/>
    <lineage>
        <taxon>Bacteria</taxon>
        <taxon>Pseudomonadati</taxon>
        <taxon>Pseudomonadota</taxon>
        <taxon>Alphaproteobacteria</taxon>
        <taxon>Rhodobacterales</taxon>
        <taxon>Roseobacteraceae</taxon>
        <taxon>Roseivivax</taxon>
    </lineage>
</organism>
<dbReference type="GO" id="GO:0016539">
    <property type="term" value="P:intein-mediated protein splicing"/>
    <property type="evidence" value="ECO:0007669"/>
    <property type="project" value="InterPro"/>
</dbReference>
<accession>W4HNL8</accession>
<name>W4HNL8_9RHOB</name>
<evidence type="ECO:0000313" key="3">
    <source>
        <dbReference type="EMBL" id="ETW13716.1"/>
    </source>
</evidence>
<sequence>MNVTNEMPWRRLAAGTDHDEPVAEHGRSPASAEAARQTPCFTPGTRIKTLRGDVDVADIRAGDRVLTRDSGYREVAWAGERRLVEADLVAHPALRPVVIEKDAFGPGCPSRRMMVSPQHQLLLGGVEAQLLFGSEEVLVPARTMLGRVGIGRGRVRDGVTYVHFMFESHEIVLGDDLWTESFQPNASSLDALLDDQKAEIYALFPELEAADDGPGRFTSARPALKGHEARVLTAA</sequence>
<dbReference type="InterPro" id="IPR006141">
    <property type="entry name" value="Intein_N"/>
</dbReference>
<dbReference type="PROSITE" id="PS50817">
    <property type="entry name" value="INTEIN_N_TER"/>
    <property type="match status" value="1"/>
</dbReference>
<dbReference type="InterPro" id="IPR028992">
    <property type="entry name" value="Hedgehog/Intein_dom"/>
</dbReference>
<comment type="caution">
    <text evidence="3">The sequence shown here is derived from an EMBL/GenBank/DDBJ whole genome shotgun (WGS) entry which is preliminary data.</text>
</comment>
<protein>
    <recommendedName>
        <fullName evidence="2">Hedgehog/Intein (Hint) domain-containing protein</fullName>
    </recommendedName>
</protein>
<dbReference type="AlphaFoldDB" id="W4HNL8"/>
<dbReference type="EMBL" id="AQQW01000003">
    <property type="protein sequence ID" value="ETW13716.1"/>
    <property type="molecule type" value="Genomic_DNA"/>
</dbReference>
<dbReference type="Proteomes" id="UP000019063">
    <property type="component" value="Unassembled WGS sequence"/>
</dbReference>
<evidence type="ECO:0000259" key="2">
    <source>
        <dbReference type="Pfam" id="PF13403"/>
    </source>
</evidence>
<dbReference type="STRING" id="1379903.ATO8_06786"/>
<dbReference type="Pfam" id="PF13403">
    <property type="entry name" value="Hint_2"/>
    <property type="match status" value="1"/>
</dbReference>
<feature type="region of interest" description="Disordered" evidence="1">
    <location>
        <begin position="1"/>
        <end position="44"/>
    </location>
</feature>
<reference evidence="3 4" key="1">
    <citation type="journal article" date="2014" name="Antonie Van Leeuwenhoek">
        <title>Roseivivax atlanticus sp. nov., isolated from surface seawater of the Atlantic Ocean.</title>
        <authorList>
            <person name="Li G."/>
            <person name="Lai Q."/>
            <person name="Liu X."/>
            <person name="Sun F."/>
            <person name="Shao Z."/>
        </authorList>
    </citation>
    <scope>NUCLEOTIDE SEQUENCE [LARGE SCALE GENOMIC DNA]</scope>
    <source>
        <strain evidence="3 4">22II-s10s</strain>
    </source>
</reference>
<dbReference type="eggNOG" id="COG2931">
    <property type="taxonomic scope" value="Bacteria"/>
</dbReference>
<dbReference type="PATRIC" id="fig|1317118.6.peg.1405"/>